<feature type="compositionally biased region" description="Basic and acidic residues" evidence="3">
    <location>
        <begin position="1"/>
        <end position="12"/>
    </location>
</feature>
<dbReference type="PANTHER" id="PTHR13191">
    <property type="entry name" value="RIBOSOMAL RNA PROCESSING PROTEIN 7-RELATED"/>
    <property type="match status" value="1"/>
</dbReference>
<evidence type="ECO:0000313" key="6">
    <source>
        <dbReference type="Proteomes" id="UP001341840"/>
    </source>
</evidence>
<feature type="region of interest" description="Disordered" evidence="3">
    <location>
        <begin position="1"/>
        <end position="144"/>
    </location>
</feature>
<evidence type="ECO:0000259" key="4">
    <source>
        <dbReference type="Pfam" id="PF12923"/>
    </source>
</evidence>
<accession>A0ABU6R7X2</accession>
<evidence type="ECO:0000256" key="1">
    <source>
        <dbReference type="ARBA" id="ARBA00006110"/>
    </source>
</evidence>
<feature type="domain" description="Ribosomal RNA-processing protein 7 C-terminal" evidence="4">
    <location>
        <begin position="167"/>
        <end position="290"/>
    </location>
</feature>
<organism evidence="5 6">
    <name type="scientific">Stylosanthes scabra</name>
    <dbReference type="NCBI Taxonomy" id="79078"/>
    <lineage>
        <taxon>Eukaryota</taxon>
        <taxon>Viridiplantae</taxon>
        <taxon>Streptophyta</taxon>
        <taxon>Embryophyta</taxon>
        <taxon>Tracheophyta</taxon>
        <taxon>Spermatophyta</taxon>
        <taxon>Magnoliopsida</taxon>
        <taxon>eudicotyledons</taxon>
        <taxon>Gunneridae</taxon>
        <taxon>Pentapetalae</taxon>
        <taxon>rosids</taxon>
        <taxon>fabids</taxon>
        <taxon>Fabales</taxon>
        <taxon>Fabaceae</taxon>
        <taxon>Papilionoideae</taxon>
        <taxon>50 kb inversion clade</taxon>
        <taxon>dalbergioids sensu lato</taxon>
        <taxon>Dalbergieae</taxon>
        <taxon>Pterocarpus clade</taxon>
        <taxon>Stylosanthes</taxon>
    </lineage>
</organism>
<sequence>MMKLKSKAEKRAVDKKRKRKTEKNVDVETDSILNAEVDNGMQVGKEKREKSSTNRKRKNKDKSLVGLKSRKGEVDLEENSDGIVHNHPFEAQEIKDTKEHRDADTGAAIKSRKKKSKKKRKTEDSFVNEVENSKKGGDPDQDEIYVISSGDEDFSKGMRKWIMEYHQSRPGLNVLQEQIDEFITAHEEKLEEERKEREERAAEGGWTVVVHHKGRKKTTDAESGVAVGSVAQAAVENKMAKKKNKEVRGDFYRFQKKEAQRNEIMMLQSKFEEDKKRLQQLRAARKFRPY</sequence>
<dbReference type="PANTHER" id="PTHR13191:SF0">
    <property type="entry name" value="RIBOSOMAL RNA-PROCESSING PROTEIN 7 HOMOLOG A-RELATED"/>
    <property type="match status" value="1"/>
</dbReference>
<keyword evidence="6" id="KW-1185">Reference proteome</keyword>
<comment type="caution">
    <text evidence="5">The sequence shown here is derived from an EMBL/GenBank/DDBJ whole genome shotgun (WGS) entry which is preliminary data.</text>
</comment>
<evidence type="ECO:0000313" key="5">
    <source>
        <dbReference type="EMBL" id="MED6120062.1"/>
    </source>
</evidence>
<reference evidence="5 6" key="1">
    <citation type="journal article" date="2023" name="Plants (Basel)">
        <title>Bridging the Gap: Combining Genomics and Transcriptomics Approaches to Understand Stylosanthes scabra, an Orphan Legume from the Brazilian Caatinga.</title>
        <authorList>
            <person name="Ferreira-Neto J.R.C."/>
            <person name="da Silva M.D."/>
            <person name="Binneck E."/>
            <person name="de Melo N.F."/>
            <person name="da Silva R.H."/>
            <person name="de Melo A.L.T.M."/>
            <person name="Pandolfi V."/>
            <person name="Bustamante F.O."/>
            <person name="Brasileiro-Vidal A.C."/>
            <person name="Benko-Iseppon A.M."/>
        </authorList>
    </citation>
    <scope>NUCLEOTIDE SEQUENCE [LARGE SCALE GENOMIC DNA]</scope>
    <source>
        <tissue evidence="5">Leaves</tissue>
    </source>
</reference>
<feature type="coiled-coil region" evidence="2">
    <location>
        <begin position="257"/>
        <end position="284"/>
    </location>
</feature>
<proteinExistence type="inferred from homology"/>
<dbReference type="Pfam" id="PF12923">
    <property type="entry name" value="RRP7"/>
    <property type="match status" value="1"/>
</dbReference>
<comment type="similarity">
    <text evidence="1">Belongs to the RRP7 family.</text>
</comment>
<dbReference type="EMBL" id="JASCZI010030259">
    <property type="protein sequence ID" value="MED6120062.1"/>
    <property type="molecule type" value="Genomic_DNA"/>
</dbReference>
<gene>
    <name evidence="5" type="ORF">PIB30_017511</name>
</gene>
<evidence type="ECO:0000256" key="2">
    <source>
        <dbReference type="SAM" id="Coils"/>
    </source>
</evidence>
<feature type="compositionally biased region" description="Basic residues" evidence="3">
    <location>
        <begin position="110"/>
        <end position="120"/>
    </location>
</feature>
<keyword evidence="2" id="KW-0175">Coiled coil</keyword>
<dbReference type="Gene3D" id="6.10.250.1770">
    <property type="match status" value="1"/>
</dbReference>
<dbReference type="InterPro" id="IPR024326">
    <property type="entry name" value="RRP7_C"/>
</dbReference>
<name>A0ABU6R7X2_9FABA</name>
<protein>
    <recommendedName>
        <fullName evidence="4">Ribosomal RNA-processing protein 7 C-terminal domain-containing protein</fullName>
    </recommendedName>
</protein>
<dbReference type="Proteomes" id="UP001341840">
    <property type="component" value="Unassembled WGS sequence"/>
</dbReference>
<feature type="compositionally biased region" description="Basic and acidic residues" evidence="3">
    <location>
        <begin position="87"/>
        <end position="104"/>
    </location>
</feature>
<feature type="coiled-coil region" evidence="2">
    <location>
        <begin position="172"/>
        <end position="203"/>
    </location>
</feature>
<evidence type="ECO:0000256" key="3">
    <source>
        <dbReference type="SAM" id="MobiDB-lite"/>
    </source>
</evidence>
<dbReference type="InterPro" id="IPR040446">
    <property type="entry name" value="RRP7"/>
</dbReference>